<reference evidence="7 8" key="1">
    <citation type="submission" date="2020-07" db="EMBL/GenBank/DDBJ databases">
        <title>Sequencing the genomes of 1000 actinobacteria strains.</title>
        <authorList>
            <person name="Klenk H.-P."/>
        </authorList>
    </citation>
    <scope>NUCLEOTIDE SEQUENCE [LARGE SCALE GENOMIC DNA]</scope>
    <source>
        <strain evidence="7 8">DSM 19663</strain>
    </source>
</reference>
<keyword evidence="5 6" id="KW-0472">Membrane</keyword>
<evidence type="ECO:0000256" key="6">
    <source>
        <dbReference type="SAM" id="Phobius"/>
    </source>
</evidence>
<accession>A0A839E7Z2</accession>
<evidence type="ECO:0000313" key="7">
    <source>
        <dbReference type="EMBL" id="MBA8846532.1"/>
    </source>
</evidence>
<dbReference type="AlphaFoldDB" id="A0A839E7Z2"/>
<dbReference type="EMBL" id="JACGWX010000001">
    <property type="protein sequence ID" value="MBA8846532.1"/>
    <property type="molecule type" value="Genomic_DNA"/>
</dbReference>
<keyword evidence="7" id="KW-0762">Sugar transport</keyword>
<feature type="transmembrane region" description="Helical" evidence="6">
    <location>
        <begin position="139"/>
        <end position="161"/>
    </location>
</feature>
<name>A0A839E7Z2_9MICO</name>
<evidence type="ECO:0000256" key="4">
    <source>
        <dbReference type="ARBA" id="ARBA00022989"/>
    </source>
</evidence>
<comment type="subcellular location">
    <subcellularLocation>
        <location evidence="1">Cell membrane</location>
        <topology evidence="1">Multi-pass membrane protein</topology>
    </subcellularLocation>
</comment>
<dbReference type="RefSeq" id="WP_182489192.1">
    <property type="nucleotide sequence ID" value="NZ_BAAAOV010000003.1"/>
</dbReference>
<feature type="transmembrane region" description="Helical" evidence="6">
    <location>
        <begin position="168"/>
        <end position="189"/>
    </location>
</feature>
<feature type="transmembrane region" description="Helical" evidence="6">
    <location>
        <begin position="116"/>
        <end position="133"/>
    </location>
</feature>
<feature type="transmembrane region" description="Helical" evidence="6">
    <location>
        <begin position="87"/>
        <end position="109"/>
    </location>
</feature>
<evidence type="ECO:0000256" key="2">
    <source>
        <dbReference type="ARBA" id="ARBA00022475"/>
    </source>
</evidence>
<evidence type="ECO:0000256" key="5">
    <source>
        <dbReference type="ARBA" id="ARBA00023136"/>
    </source>
</evidence>
<organism evidence="7 8">
    <name type="scientific">Microcella alkalica</name>
    <dbReference type="NCBI Taxonomy" id="355930"/>
    <lineage>
        <taxon>Bacteria</taxon>
        <taxon>Bacillati</taxon>
        <taxon>Actinomycetota</taxon>
        <taxon>Actinomycetes</taxon>
        <taxon>Micrococcales</taxon>
        <taxon>Microbacteriaceae</taxon>
        <taxon>Microcella</taxon>
    </lineage>
</organism>
<dbReference type="Pfam" id="PF02653">
    <property type="entry name" value="BPD_transp_2"/>
    <property type="match status" value="1"/>
</dbReference>
<proteinExistence type="predicted"/>
<comment type="caution">
    <text evidence="7">The sequence shown here is derived from an EMBL/GenBank/DDBJ whole genome shotgun (WGS) entry which is preliminary data.</text>
</comment>
<dbReference type="GO" id="GO:0022857">
    <property type="term" value="F:transmembrane transporter activity"/>
    <property type="evidence" value="ECO:0007669"/>
    <property type="project" value="InterPro"/>
</dbReference>
<dbReference type="GO" id="GO:0005886">
    <property type="term" value="C:plasma membrane"/>
    <property type="evidence" value="ECO:0007669"/>
    <property type="project" value="UniProtKB-SubCell"/>
</dbReference>
<feature type="transmembrane region" description="Helical" evidence="6">
    <location>
        <begin position="261"/>
        <end position="280"/>
    </location>
</feature>
<evidence type="ECO:0000313" key="8">
    <source>
        <dbReference type="Proteomes" id="UP000585905"/>
    </source>
</evidence>
<sequence length="367" mass="38688">MSDRKSTDVDSPVLEVTLATEAITTQRRMSDAQASTGFGARLRHDLQFIRGRGALEISVVLVVLLTGYITASLISPTGFAFLNPNNLSGVISQAVPVLAILGLAAGILMIAGEFDLSLGANITLSAIVFIKTAESVNLWVAILAGILCGVVVALVNGAIVVYTRIPSFIATLGMSFFWMGAGIFINGTTPATLTTSRDETMVFLFAQDFGFFRSQLIWLIIIGVLAWLFLHRHRRGNHLFAVGGNPAAAEAISINPKRVKLMAFAIFGGLVGFASILIAVRTSSMQPGGSATEDFTLFAIAAAVVGGTSLWGGRGTVLGIIVGAALIELIRNGLLLAKAPGFYITLFVGVTIVIAAIFNKLMEGKAR</sequence>
<evidence type="ECO:0000256" key="1">
    <source>
        <dbReference type="ARBA" id="ARBA00004651"/>
    </source>
</evidence>
<feature type="transmembrane region" description="Helical" evidence="6">
    <location>
        <begin position="317"/>
        <end position="336"/>
    </location>
</feature>
<keyword evidence="3 6" id="KW-0812">Transmembrane</keyword>
<keyword evidence="8" id="KW-1185">Reference proteome</keyword>
<protein>
    <submittedName>
        <fullName evidence="7">Simple sugar transport system permease protein</fullName>
    </submittedName>
</protein>
<dbReference type="CDD" id="cd06579">
    <property type="entry name" value="TM_PBP1_transp_AraH_like"/>
    <property type="match status" value="1"/>
</dbReference>
<gene>
    <name evidence="7" type="ORF">FHX53_000096</name>
</gene>
<keyword evidence="2" id="KW-1003">Cell membrane</keyword>
<dbReference type="InterPro" id="IPR001851">
    <property type="entry name" value="ABC_transp_permease"/>
</dbReference>
<keyword evidence="4 6" id="KW-1133">Transmembrane helix</keyword>
<dbReference type="PANTHER" id="PTHR32196">
    <property type="entry name" value="ABC TRANSPORTER PERMEASE PROTEIN YPHD-RELATED-RELATED"/>
    <property type="match status" value="1"/>
</dbReference>
<dbReference type="Proteomes" id="UP000585905">
    <property type="component" value="Unassembled WGS sequence"/>
</dbReference>
<feature type="transmembrane region" description="Helical" evidence="6">
    <location>
        <begin position="53"/>
        <end position="75"/>
    </location>
</feature>
<feature type="transmembrane region" description="Helical" evidence="6">
    <location>
        <begin position="209"/>
        <end position="230"/>
    </location>
</feature>
<feature type="transmembrane region" description="Helical" evidence="6">
    <location>
        <begin position="342"/>
        <end position="362"/>
    </location>
</feature>
<evidence type="ECO:0000256" key="3">
    <source>
        <dbReference type="ARBA" id="ARBA00022692"/>
    </source>
</evidence>
<keyword evidence="7" id="KW-0813">Transport</keyword>
<feature type="transmembrane region" description="Helical" evidence="6">
    <location>
        <begin position="295"/>
        <end position="312"/>
    </location>
</feature>